<gene>
    <name evidence="2" type="ORF">FJTKL_09763</name>
</gene>
<reference evidence="2 3" key="1">
    <citation type="submission" date="2024-03" db="EMBL/GenBank/DDBJ databases">
        <title>A high-quality draft genome sequence of Diaporthe vaccinii, a causative agent of upright dieback and viscid rot disease in cranberry plants.</title>
        <authorList>
            <person name="Sarrasin M."/>
            <person name="Lang B.F."/>
            <person name="Burger G."/>
        </authorList>
    </citation>
    <scope>NUCLEOTIDE SEQUENCE [LARGE SCALE GENOMIC DNA]</scope>
    <source>
        <strain evidence="2 3">IS7</strain>
    </source>
</reference>
<feature type="transmembrane region" description="Helical" evidence="1">
    <location>
        <begin position="68"/>
        <end position="87"/>
    </location>
</feature>
<dbReference type="Proteomes" id="UP001600888">
    <property type="component" value="Unassembled WGS sequence"/>
</dbReference>
<keyword evidence="1" id="KW-1133">Transmembrane helix</keyword>
<sequence length="278" mass="32263">MWHILIVQPCLAFFMSARIMADTYSSFFTELIWLLVAILWGTLKTRVATAQLPQDMFEQENDWTFGQIVPVLLLAVPIFATIIHLTFNWSNPDYSDRPHHCMPSFEICRSYPFATHSSELPEDLTATYTSRTRWLWPSLVGLFVSTTYFTHEAFSQNFDFDQGLKADGSLVDVWITRYGLLWYMILGLPRTLSNTVAIGLALDAWFESRSKLGWMYDRYGAKKQPQLSPVRKERYGGLPQGWKFKFMGWSNLTDKGIQDRVDGVWVEYELTVKTEYSL</sequence>
<keyword evidence="3" id="KW-1185">Reference proteome</keyword>
<keyword evidence="1" id="KW-0812">Transmembrane</keyword>
<feature type="transmembrane region" description="Helical" evidence="1">
    <location>
        <begin position="180"/>
        <end position="206"/>
    </location>
</feature>
<feature type="transmembrane region" description="Helical" evidence="1">
    <location>
        <begin position="31"/>
        <end position="47"/>
    </location>
</feature>
<comment type="caution">
    <text evidence="2">The sequence shown here is derived from an EMBL/GenBank/DDBJ whole genome shotgun (WGS) entry which is preliminary data.</text>
</comment>
<keyword evidence="1" id="KW-0472">Membrane</keyword>
<protein>
    <submittedName>
        <fullName evidence="2">Uncharacterized protein</fullName>
    </submittedName>
</protein>
<proteinExistence type="predicted"/>
<name>A0ABR4EN37_9PEZI</name>
<evidence type="ECO:0000256" key="1">
    <source>
        <dbReference type="SAM" id="Phobius"/>
    </source>
</evidence>
<evidence type="ECO:0000313" key="2">
    <source>
        <dbReference type="EMBL" id="KAL2283721.1"/>
    </source>
</evidence>
<dbReference type="EMBL" id="JBAWTH010000041">
    <property type="protein sequence ID" value="KAL2283721.1"/>
    <property type="molecule type" value="Genomic_DNA"/>
</dbReference>
<accession>A0ABR4EN37</accession>
<organism evidence="2 3">
    <name type="scientific">Diaporthe vaccinii</name>
    <dbReference type="NCBI Taxonomy" id="105482"/>
    <lineage>
        <taxon>Eukaryota</taxon>
        <taxon>Fungi</taxon>
        <taxon>Dikarya</taxon>
        <taxon>Ascomycota</taxon>
        <taxon>Pezizomycotina</taxon>
        <taxon>Sordariomycetes</taxon>
        <taxon>Sordariomycetidae</taxon>
        <taxon>Diaporthales</taxon>
        <taxon>Diaporthaceae</taxon>
        <taxon>Diaporthe</taxon>
        <taxon>Diaporthe eres species complex</taxon>
    </lineage>
</organism>
<evidence type="ECO:0000313" key="3">
    <source>
        <dbReference type="Proteomes" id="UP001600888"/>
    </source>
</evidence>